<feature type="domain" description="ABC transporter" evidence="10">
    <location>
        <begin position="9"/>
        <end position="249"/>
    </location>
</feature>
<evidence type="ECO:0000313" key="12">
    <source>
        <dbReference type="Proteomes" id="UP000234503"/>
    </source>
</evidence>
<dbReference type="RefSeq" id="WP_101826393.1">
    <property type="nucleotide sequence ID" value="NZ_PJZH01000024.1"/>
</dbReference>
<dbReference type="Pfam" id="PF00005">
    <property type="entry name" value="ABC_tran"/>
    <property type="match status" value="1"/>
</dbReference>
<evidence type="ECO:0000259" key="10">
    <source>
        <dbReference type="PROSITE" id="PS50893"/>
    </source>
</evidence>
<evidence type="ECO:0000313" key="11">
    <source>
        <dbReference type="EMBL" id="PLR31358.1"/>
    </source>
</evidence>
<dbReference type="PROSITE" id="PS00211">
    <property type="entry name" value="ABC_TRANSPORTER_1"/>
    <property type="match status" value="1"/>
</dbReference>
<dbReference type="GO" id="GO:0016887">
    <property type="term" value="F:ATP hydrolysis activity"/>
    <property type="evidence" value="ECO:0007669"/>
    <property type="project" value="InterPro"/>
</dbReference>
<keyword evidence="9" id="KW-0472">Membrane</keyword>
<comment type="similarity">
    <text evidence="2">Belongs to the ABC transporter superfamily.</text>
</comment>
<dbReference type="CDD" id="cd03257">
    <property type="entry name" value="ABC_NikE_OppD_transporters"/>
    <property type="match status" value="1"/>
</dbReference>
<keyword evidence="8" id="KW-1278">Translocase</keyword>
<evidence type="ECO:0000256" key="7">
    <source>
        <dbReference type="ARBA" id="ARBA00022840"/>
    </source>
</evidence>
<dbReference type="SMART" id="SM00382">
    <property type="entry name" value="AAA"/>
    <property type="match status" value="1"/>
</dbReference>
<comment type="caution">
    <text evidence="11">The sequence shown here is derived from an EMBL/GenBank/DDBJ whole genome shotgun (WGS) entry which is preliminary data.</text>
</comment>
<dbReference type="InterPro" id="IPR003593">
    <property type="entry name" value="AAA+_ATPase"/>
</dbReference>
<dbReference type="AlphaFoldDB" id="A0A2N5DW62"/>
<gene>
    <name evidence="11" type="ORF">CYR32_17270</name>
</gene>
<evidence type="ECO:0000256" key="8">
    <source>
        <dbReference type="ARBA" id="ARBA00022967"/>
    </source>
</evidence>
<dbReference type="PANTHER" id="PTHR43297">
    <property type="entry name" value="OLIGOPEPTIDE TRANSPORT ATP-BINDING PROTEIN APPD"/>
    <property type="match status" value="1"/>
</dbReference>
<dbReference type="EMBL" id="PJZH01000024">
    <property type="protein sequence ID" value="PLR31358.1"/>
    <property type="molecule type" value="Genomic_DNA"/>
</dbReference>
<keyword evidence="6" id="KW-0547">Nucleotide-binding</keyword>
<organism evidence="11 12">
    <name type="scientific">Chimaeribacter coloradensis</name>
    <dbReference type="NCBI Taxonomy" id="2060068"/>
    <lineage>
        <taxon>Bacteria</taxon>
        <taxon>Pseudomonadati</taxon>
        <taxon>Pseudomonadota</taxon>
        <taxon>Gammaproteobacteria</taxon>
        <taxon>Enterobacterales</taxon>
        <taxon>Yersiniaceae</taxon>
        <taxon>Chimaeribacter</taxon>
    </lineage>
</organism>
<protein>
    <submittedName>
        <fullName evidence="11">Dipeptide/oligopeptide/nickel ABC transporter ATP-binding protein</fullName>
    </submittedName>
</protein>
<dbReference type="GO" id="GO:0005886">
    <property type="term" value="C:plasma membrane"/>
    <property type="evidence" value="ECO:0007669"/>
    <property type="project" value="UniProtKB-SubCell"/>
</dbReference>
<keyword evidence="5" id="KW-0997">Cell inner membrane</keyword>
<keyword evidence="3" id="KW-0813">Transport</keyword>
<evidence type="ECO:0000256" key="2">
    <source>
        <dbReference type="ARBA" id="ARBA00005417"/>
    </source>
</evidence>
<sequence>MADGHAEVLVVSDFSLAIAGEEKLAHLSFTLRAGERVALIGASGCGKSLTAGALIGLLPAGAQWHGSLRLNGHEVAGLHPARRHAPQRAAAIFQDSASALNPLVTVGKQLMMVPADLPGDAAARAALLLRDVGFDDPAAILPRYPAQLSGGQRQRVCIALALACRHRLVVADEPTTALDLATQQHVVEALSRLSAQPSPPALLFITHDIALAAHLCQRALVMVQGRIVEQGAFEQLTRYPQHPYTRELVEAARRAGEAITPPPPAAAPVRALG</sequence>
<dbReference type="InterPro" id="IPR027417">
    <property type="entry name" value="P-loop_NTPase"/>
</dbReference>
<name>A0A2N5DW62_9GAMM</name>
<dbReference type="InterPro" id="IPR017871">
    <property type="entry name" value="ABC_transporter-like_CS"/>
</dbReference>
<reference evidence="11 12" key="1">
    <citation type="submission" date="2017-12" db="EMBL/GenBank/DDBJ databases">
        <title>Characterization of six clinical isolates of Enterochimera gen. nov., a novel genus of the Yersiniaciae family and the three species Enterochimera arupensis sp. nov., Enterochimera coloradensis sp. nov, and Enterochimera californica sp. nov.</title>
        <authorList>
            <person name="Rossi A."/>
            <person name="Fisher M."/>
        </authorList>
    </citation>
    <scope>NUCLEOTIDE SEQUENCE [LARGE SCALE GENOMIC DNA]</scope>
    <source>
        <strain evidence="12">2016-Iso4</strain>
    </source>
</reference>
<evidence type="ECO:0000256" key="4">
    <source>
        <dbReference type="ARBA" id="ARBA00022475"/>
    </source>
</evidence>
<comment type="subcellular location">
    <subcellularLocation>
        <location evidence="1">Cell inner membrane</location>
        <topology evidence="1">Peripheral membrane protein</topology>
    </subcellularLocation>
</comment>
<keyword evidence="12" id="KW-1185">Reference proteome</keyword>
<proteinExistence type="inferred from homology"/>
<dbReference type="GO" id="GO:0005524">
    <property type="term" value="F:ATP binding"/>
    <property type="evidence" value="ECO:0007669"/>
    <property type="project" value="UniProtKB-KW"/>
</dbReference>
<dbReference type="InterPro" id="IPR050388">
    <property type="entry name" value="ABC_Ni/Peptide_Import"/>
</dbReference>
<evidence type="ECO:0000256" key="1">
    <source>
        <dbReference type="ARBA" id="ARBA00004417"/>
    </source>
</evidence>
<accession>A0A2N5DW62</accession>
<evidence type="ECO:0000256" key="9">
    <source>
        <dbReference type="ARBA" id="ARBA00023136"/>
    </source>
</evidence>
<evidence type="ECO:0000256" key="6">
    <source>
        <dbReference type="ARBA" id="ARBA00022741"/>
    </source>
</evidence>
<dbReference type="Proteomes" id="UP000234503">
    <property type="component" value="Unassembled WGS sequence"/>
</dbReference>
<keyword evidence="4" id="KW-1003">Cell membrane</keyword>
<dbReference type="Gene3D" id="3.40.50.300">
    <property type="entry name" value="P-loop containing nucleotide triphosphate hydrolases"/>
    <property type="match status" value="1"/>
</dbReference>
<dbReference type="OrthoDB" id="6520252at2"/>
<dbReference type="SUPFAM" id="SSF52540">
    <property type="entry name" value="P-loop containing nucleoside triphosphate hydrolases"/>
    <property type="match status" value="1"/>
</dbReference>
<evidence type="ECO:0000256" key="5">
    <source>
        <dbReference type="ARBA" id="ARBA00022519"/>
    </source>
</evidence>
<evidence type="ECO:0000256" key="3">
    <source>
        <dbReference type="ARBA" id="ARBA00022448"/>
    </source>
</evidence>
<dbReference type="PANTHER" id="PTHR43297:SF14">
    <property type="entry name" value="ATPASE AAA-TYPE CORE DOMAIN-CONTAINING PROTEIN"/>
    <property type="match status" value="1"/>
</dbReference>
<dbReference type="PROSITE" id="PS50893">
    <property type="entry name" value="ABC_TRANSPORTER_2"/>
    <property type="match status" value="1"/>
</dbReference>
<keyword evidence="7 11" id="KW-0067">ATP-binding</keyword>
<dbReference type="InterPro" id="IPR003439">
    <property type="entry name" value="ABC_transporter-like_ATP-bd"/>
</dbReference>